<organism evidence="1 2">
    <name type="scientific">Thamnidium elegans</name>
    <dbReference type="NCBI Taxonomy" id="101142"/>
    <lineage>
        <taxon>Eukaryota</taxon>
        <taxon>Fungi</taxon>
        <taxon>Fungi incertae sedis</taxon>
        <taxon>Mucoromycota</taxon>
        <taxon>Mucoromycotina</taxon>
        <taxon>Mucoromycetes</taxon>
        <taxon>Mucorales</taxon>
        <taxon>Mucorineae</taxon>
        <taxon>Mucoraceae</taxon>
        <taxon>Thamnidium</taxon>
    </lineage>
</organism>
<dbReference type="AlphaFoldDB" id="A0A8H7VXC4"/>
<proteinExistence type="predicted"/>
<accession>A0A8H7VXC4</accession>
<dbReference type="Proteomes" id="UP000613177">
    <property type="component" value="Unassembled WGS sequence"/>
</dbReference>
<sequence>MTTTIATPESKYKSFMKPVKFWQRSTRKEVDTNDDDTQPTKVEGQLKSSMIPSFGFTKKSAYTQTALTETKKGEVYKLSTIDDTGIYMPPSPSLDGKRDHWIDINEDLMDFKLPGSECLTTHVGEKHDFFTPSATFIRTQPYIFPTDSRMSDSNVSTVPSFIEDDGSEVMTNSCRSSASYL</sequence>
<evidence type="ECO:0000313" key="1">
    <source>
        <dbReference type="EMBL" id="KAG2232133.1"/>
    </source>
</evidence>
<gene>
    <name evidence="1" type="ORF">INT48_008875</name>
</gene>
<keyword evidence="2" id="KW-1185">Reference proteome</keyword>
<name>A0A8H7VXC4_9FUNG</name>
<evidence type="ECO:0000313" key="2">
    <source>
        <dbReference type="Proteomes" id="UP000613177"/>
    </source>
</evidence>
<comment type="caution">
    <text evidence="1">The sequence shown here is derived from an EMBL/GenBank/DDBJ whole genome shotgun (WGS) entry which is preliminary data.</text>
</comment>
<dbReference type="EMBL" id="JAEPRE010000122">
    <property type="protein sequence ID" value="KAG2232133.1"/>
    <property type="molecule type" value="Genomic_DNA"/>
</dbReference>
<protein>
    <submittedName>
        <fullName evidence="1">Uncharacterized protein</fullName>
    </submittedName>
</protein>
<reference evidence="1" key="1">
    <citation type="submission" date="2021-01" db="EMBL/GenBank/DDBJ databases">
        <title>Metabolic potential, ecology and presence of endohyphal bacteria is reflected in genomic diversity of Mucoromycotina.</title>
        <authorList>
            <person name="Muszewska A."/>
            <person name="Okrasinska A."/>
            <person name="Steczkiewicz K."/>
            <person name="Drgas O."/>
            <person name="Orlowska M."/>
            <person name="Perlinska-Lenart U."/>
            <person name="Aleksandrzak-Piekarczyk T."/>
            <person name="Szatraj K."/>
            <person name="Zielenkiewicz U."/>
            <person name="Pilsyk S."/>
            <person name="Malc E."/>
            <person name="Mieczkowski P."/>
            <person name="Kruszewska J.S."/>
            <person name="Biernat P."/>
            <person name="Pawlowska J."/>
        </authorList>
    </citation>
    <scope>NUCLEOTIDE SEQUENCE</scope>
    <source>
        <strain evidence="1">WA0000018081</strain>
    </source>
</reference>